<proteinExistence type="predicted"/>
<feature type="region of interest" description="Disordered" evidence="2">
    <location>
        <begin position="331"/>
        <end position="394"/>
    </location>
</feature>
<protein>
    <recommendedName>
        <fullName evidence="3">Reverse transcriptase domain-containing protein</fullName>
    </recommendedName>
</protein>
<dbReference type="InterPro" id="IPR036691">
    <property type="entry name" value="Endo/exonu/phosph_ase_sf"/>
</dbReference>
<dbReference type="PROSITE" id="PS50878">
    <property type="entry name" value="RT_POL"/>
    <property type="match status" value="2"/>
</dbReference>
<feature type="compositionally biased region" description="Polar residues" evidence="2">
    <location>
        <begin position="7"/>
        <end position="33"/>
    </location>
</feature>
<dbReference type="SUPFAM" id="SSF56219">
    <property type="entry name" value="DNase I-like"/>
    <property type="match status" value="2"/>
</dbReference>
<dbReference type="SUPFAM" id="SSF56672">
    <property type="entry name" value="DNA/RNA polymerases"/>
    <property type="match status" value="2"/>
</dbReference>
<dbReference type="Pfam" id="PF00078">
    <property type="entry name" value="RVT_1"/>
    <property type="match status" value="2"/>
</dbReference>
<feature type="compositionally biased region" description="Polar residues" evidence="2">
    <location>
        <begin position="378"/>
        <end position="390"/>
    </location>
</feature>
<name>A0ABY6K3E1_9ARAC</name>
<evidence type="ECO:0000256" key="2">
    <source>
        <dbReference type="SAM" id="MobiDB-lite"/>
    </source>
</evidence>
<keyword evidence="5" id="KW-1185">Reference proteome</keyword>
<accession>A0ABY6K3E1</accession>
<gene>
    <name evidence="4" type="ORF">LAZ67_2003919</name>
</gene>
<feature type="coiled-coil region" evidence="1">
    <location>
        <begin position="1612"/>
        <end position="1681"/>
    </location>
</feature>
<dbReference type="InterPro" id="IPR043502">
    <property type="entry name" value="DNA/RNA_pol_sf"/>
</dbReference>
<sequence length="2549" mass="284985">MGDSPPLQAQMTLAESHPSSTSADAISTPQTPVVTVGHTKEPEPGTGKPSTSWADLVEQGKQLPMEGQDDGFILVSHERKRPSETAAEGQSKRGRVQSAATRPTAVPSASKPRVQRCTKTLQKQAEFRAKSAAGQVDQCVYLEFSPEFSQAQYFLALEAKLGKGCVYQMSKMEGHIIVALSSVKLAERLIEEGLDIESANLRAFPLRKKAERIALGNVLFFITDADLIAALRPYGRVTSIVQQMMELENSCWADTRREAFITLHDGVRLSQIPARLEIKAKGMISSVYVSYGIRCSLCHRQGHKRANCPQKTGMTEDKLLFPERTPVTRPIAWSKPLDSSSQASPAAAPTSAAEIPPPPTATAVTIPPPSDEDERTNVDSSPPYNTQELPLSQDKRNLAQKQMDALMKNAKASEAIASVQKETNVMSLDDVGDLCQGYSAVVAPATTTVGSGLACVFAAGVVVHRQQILWPGKMAVIDLTVRGISVTCVNAHVSHAPEERCRQLQIIAALAREEGAWILGDLNISEESAKDLASGSAESLAELLDQADLVDVATFFDAALEHTRVATIGSRVDARRLDRILLPSGFCDRVTQYQTVDYAYSDHRAVLIQVGDPAPTRLPCIGKLLRSDLFVDRMETFIDEISVDLANLSPPMLWEKWTRIKANLVAEIRSLAPAVAESGGGYIERASLFLRRRLEDDTARSDYPSLSDLGRSLRARRRSPSTFTDDDGNAISGGQLRRFLLERLSSRFAQAPSSEEAIADFLAEVTPLEFDEWDQLFLADISRDQIAAAIHRLPNGRASGWDGLPCEFVKAFEDFFAEVLWQVFEASRLRGALPPSSRRSKVILLPKVHGGPGLQAFRPISLPTTDYRVLSGVLMARLRRHLPDLVPQCQTYAVPGRSSSWNIARVSDEAAGASRHDTPLAVISLDLKSAFDTLSRSYLVALLEKLGLPSTFLGWIAVLYGEADASIRVGDVYTKAFPLLNGVRQGCRLSAALFSIGVGPLLRRLERTLGRGNVVAYADDIVLFIRDDAQFELVPLIFEEFRMSSGVAINFKKSCGLWCGSWKHRTDSPLGISWTSESLTVLGCTITTRNTVASQASHLMGLLERAIARWSPFTRGLSLVGRARAANSLVLGSILHHLHGYLPPETTVGRLQARLARFVWGTSRVSWLPGRILARPVSDGGVGLLDIAGQLRLACLKGVQASLRGAANGYSWLVRSRAWLTPPAPDVWHSPRWRRLLSLWEAASSVLELDHRVLHPASLRSLRLRGDNRFLRPPDLLASERWLQATVGDFSDGAPALARSTRAALLDAQHLEAFCQRLLRENASSSYHAEYEAETIVLRGSATPITRLPSQRARRALDSARLQAHPTAELAARWTPTVDVPRSIPWADLRRNCFSGHDADVALRLALHALPHPDHPASRRANCAACGSSDGSLAHRYWSCRAVRTLLREVFASCDLPLDLQAWLFGVGLHPEAVKLTSVAKATIYKYHLGLELVLKISCTHSTRVMVGVQLESSHWLIGHGQILGDVWRRHSRAGAEVLVVRWIADVCSVNVECNGVMVLAILLIIGGIELNPGPKRQTTLTPAISPATHESADSDLKVLILNLSIEMKGMRERLDSGLVQIERRLEEWDKRAQEMESKITQSMEAQCNTDKRVDGNTLQLRELEARLEYTEARLREQNLIFYGIVREENENPFDCNRKVKSIITDKMGFTDEVKITKCHRLSRAENSPVLAVIPDHEERARVLSNAIKLKGSKIFISKDYSLKVRDQRRILIAKRKELFGRGIKAKLRDNKLIIDDTTYSVVNVSERKARDLMISPLAEGLLEFLEDNSLTIINGRSTGDREGDFTYVSERGSSTIDYCIVSQGILEKISDFRIETQMYSDHLPLILKLTVQNTYENKSKGEEYGVTRYRWTAGGIKTFKQELKELQVVKISNLDSSVNTFTQRITEAMSTSGIMYSTKSATGKSKPWFDKNCYDMKKLTKETLKEFRRTNRKEDLESYALHRKKYLGLLDDKRRKYIQEKQEILRNIKDSKSFWKTIALFKGATKIQGEITVQEWHENYCELMSIEEKEKICNIEVRISPSDPILDPEITSEEIGRAIRDLKNNKASGPDDIPNEIIKVLPDSYMGLLEQFYNRALIMGHYPTIWTKSIIHPIFKSGDKDNPSNYRGIALISNFSKLFTTILRSRLNEWVERRNVIPENQAGFRRGRSCVDLIFTLTSLIQLSLRKKRGKLYVFFVDLRKAFDTVPHSLLWKKLTNLGVSYQFIHAIRNYYEQATVAVRWRGSITENIKIHSGVLQGEPLSPLLFILFMTDLIKMYDNSDLTSVYLPEFGDVHLLMYADDIAIIGESRVNLQKKINLLKEYLGVNEMTLNESKSKVMVFRNGGKPSREDRWYWNGKPLMVTRRYIYLGYPLVSTTKTTQAANFFKGKALAAINATTPLLAKSKINSLNSAMKLFDSIVMAVLMYAAPIWATEYKDLLDHIQDTFIRRFLNLPRYTPGYIIRPETGRVSLIITALKLTLKYWLRVLSMDTNRLPRICLTRMRQLSCAT</sequence>
<reference evidence="4 5" key="1">
    <citation type="submission" date="2022-01" db="EMBL/GenBank/DDBJ databases">
        <title>A chromosomal length assembly of Cordylochernes scorpioides.</title>
        <authorList>
            <person name="Zeh D."/>
            <person name="Zeh J."/>
        </authorList>
    </citation>
    <scope>NUCLEOTIDE SEQUENCE [LARGE SCALE GENOMIC DNA]</scope>
    <source>
        <strain evidence="4">IN4F17</strain>
        <tissue evidence="4">Whole Body</tissue>
    </source>
</reference>
<evidence type="ECO:0000256" key="1">
    <source>
        <dbReference type="SAM" id="Coils"/>
    </source>
</evidence>
<dbReference type="EMBL" id="CP092864">
    <property type="protein sequence ID" value="UYV63386.1"/>
    <property type="molecule type" value="Genomic_DNA"/>
</dbReference>
<feature type="domain" description="Reverse transcriptase" evidence="3">
    <location>
        <begin position="826"/>
        <end position="1086"/>
    </location>
</feature>
<evidence type="ECO:0000313" key="4">
    <source>
        <dbReference type="EMBL" id="UYV63386.1"/>
    </source>
</evidence>
<dbReference type="Proteomes" id="UP001235939">
    <property type="component" value="Chromosome 02"/>
</dbReference>
<feature type="non-terminal residue" evidence="4">
    <location>
        <position position="1"/>
    </location>
</feature>
<dbReference type="Gene3D" id="3.60.10.10">
    <property type="entry name" value="Endonuclease/exonuclease/phosphatase"/>
    <property type="match status" value="2"/>
</dbReference>
<keyword evidence="1" id="KW-0175">Coiled coil</keyword>
<feature type="domain" description="Reverse transcriptase" evidence="3">
    <location>
        <begin position="2136"/>
        <end position="2400"/>
    </location>
</feature>
<dbReference type="PANTHER" id="PTHR19446">
    <property type="entry name" value="REVERSE TRANSCRIPTASES"/>
    <property type="match status" value="1"/>
</dbReference>
<dbReference type="CDD" id="cd01650">
    <property type="entry name" value="RT_nLTR_like"/>
    <property type="match status" value="2"/>
</dbReference>
<feature type="region of interest" description="Disordered" evidence="2">
    <location>
        <begin position="1"/>
        <end position="53"/>
    </location>
</feature>
<feature type="compositionally biased region" description="Low complexity" evidence="2">
    <location>
        <begin position="339"/>
        <end position="354"/>
    </location>
</feature>
<evidence type="ECO:0000259" key="3">
    <source>
        <dbReference type="PROSITE" id="PS50878"/>
    </source>
</evidence>
<organism evidence="4 5">
    <name type="scientific">Cordylochernes scorpioides</name>
    <dbReference type="NCBI Taxonomy" id="51811"/>
    <lineage>
        <taxon>Eukaryota</taxon>
        <taxon>Metazoa</taxon>
        <taxon>Ecdysozoa</taxon>
        <taxon>Arthropoda</taxon>
        <taxon>Chelicerata</taxon>
        <taxon>Arachnida</taxon>
        <taxon>Pseudoscorpiones</taxon>
        <taxon>Cheliferoidea</taxon>
        <taxon>Chernetidae</taxon>
        <taxon>Cordylochernes</taxon>
    </lineage>
</organism>
<dbReference type="InterPro" id="IPR000477">
    <property type="entry name" value="RT_dom"/>
</dbReference>
<feature type="region of interest" description="Disordered" evidence="2">
    <location>
        <begin position="77"/>
        <end position="115"/>
    </location>
</feature>
<evidence type="ECO:0000313" key="5">
    <source>
        <dbReference type="Proteomes" id="UP001235939"/>
    </source>
</evidence>